<dbReference type="Proteomes" id="UP000030848">
    <property type="component" value="Unassembled WGS sequence"/>
</dbReference>
<protein>
    <submittedName>
        <fullName evidence="5">Glucose dehydrogenase</fullName>
    </submittedName>
</protein>
<dbReference type="Pfam" id="PF18911">
    <property type="entry name" value="PKD_4"/>
    <property type="match status" value="1"/>
</dbReference>
<dbReference type="CDD" id="cd00146">
    <property type="entry name" value="PKD"/>
    <property type="match status" value="1"/>
</dbReference>
<dbReference type="SMART" id="SM00089">
    <property type="entry name" value="PKD"/>
    <property type="match status" value="1"/>
</dbReference>
<dbReference type="PROSITE" id="PS51175">
    <property type="entry name" value="CBM6"/>
    <property type="match status" value="1"/>
</dbReference>
<dbReference type="Gene3D" id="2.60.120.260">
    <property type="entry name" value="Galactose-binding domain-like"/>
    <property type="match status" value="1"/>
</dbReference>
<dbReference type="InterPro" id="IPR011042">
    <property type="entry name" value="6-blade_b-propeller_TolB-like"/>
</dbReference>
<feature type="domain" description="CBM6" evidence="4">
    <location>
        <begin position="910"/>
        <end position="1037"/>
    </location>
</feature>
<proteinExistence type="predicted"/>
<evidence type="ECO:0000313" key="5">
    <source>
        <dbReference type="EMBL" id="KHF45331.1"/>
    </source>
</evidence>
<dbReference type="SUPFAM" id="SSF50952">
    <property type="entry name" value="Soluble quinoprotein glucose dehydrogenase"/>
    <property type="match status" value="1"/>
</dbReference>
<dbReference type="InterPro" id="IPR010496">
    <property type="entry name" value="AL/BT2_dom"/>
</dbReference>
<dbReference type="InterPro" id="IPR000601">
    <property type="entry name" value="PKD_dom"/>
</dbReference>
<dbReference type="Gene3D" id="3.30.1920.20">
    <property type="match status" value="1"/>
</dbReference>
<dbReference type="GO" id="GO:0016787">
    <property type="term" value="F:hydrolase activity"/>
    <property type="evidence" value="ECO:0007669"/>
    <property type="project" value="InterPro"/>
</dbReference>
<dbReference type="Pfam" id="PF07995">
    <property type="entry name" value="GSDH"/>
    <property type="match status" value="1"/>
</dbReference>
<dbReference type="Gene3D" id="2.60.40.10">
    <property type="entry name" value="Immunoglobulins"/>
    <property type="match status" value="2"/>
</dbReference>
<dbReference type="PANTHER" id="PTHR40469:SF2">
    <property type="entry name" value="GALACTOSE-BINDING DOMAIN-LIKE SUPERFAMILY PROTEIN"/>
    <property type="match status" value="1"/>
</dbReference>
<feature type="domain" description="PKD" evidence="3">
    <location>
        <begin position="715"/>
        <end position="798"/>
    </location>
</feature>
<dbReference type="Pfam" id="PF03422">
    <property type="entry name" value="CBM_6"/>
    <property type="match status" value="1"/>
</dbReference>
<dbReference type="InterPro" id="IPR029062">
    <property type="entry name" value="Class_I_gatase-like"/>
</dbReference>
<dbReference type="PROSITE" id="PS50093">
    <property type="entry name" value="PKD"/>
    <property type="match status" value="1"/>
</dbReference>
<evidence type="ECO:0000259" key="3">
    <source>
        <dbReference type="PROSITE" id="PS50093"/>
    </source>
</evidence>
<dbReference type="SUPFAM" id="SSF52317">
    <property type="entry name" value="Class I glutamine amidotransferase-like"/>
    <property type="match status" value="1"/>
</dbReference>
<dbReference type="SMART" id="SM00606">
    <property type="entry name" value="CBD_IV"/>
    <property type="match status" value="1"/>
</dbReference>
<dbReference type="InterPro" id="IPR011041">
    <property type="entry name" value="Quinoprot_gluc/sorb_DH_b-prop"/>
</dbReference>
<evidence type="ECO:0000256" key="1">
    <source>
        <dbReference type="ARBA" id="ARBA00022729"/>
    </source>
</evidence>
<dbReference type="InterPro" id="IPR035986">
    <property type="entry name" value="PKD_dom_sf"/>
</dbReference>
<dbReference type="InterPro" id="IPR005084">
    <property type="entry name" value="CBM6"/>
</dbReference>
<dbReference type="Gene3D" id="3.40.50.880">
    <property type="match status" value="1"/>
</dbReference>
<dbReference type="SUPFAM" id="SSF49299">
    <property type="entry name" value="PKD domain"/>
    <property type="match status" value="1"/>
</dbReference>
<dbReference type="Pfam" id="PF06439">
    <property type="entry name" value="3keto-disac_hyd"/>
    <property type="match status" value="1"/>
</dbReference>
<dbReference type="EMBL" id="JRZE01000002">
    <property type="protein sequence ID" value="KHF45331.1"/>
    <property type="molecule type" value="Genomic_DNA"/>
</dbReference>
<dbReference type="Pfam" id="PF06283">
    <property type="entry name" value="ThuA"/>
    <property type="match status" value="1"/>
</dbReference>
<name>A0A837DFN1_9PSEU</name>
<dbReference type="Gene3D" id="2.120.10.30">
    <property type="entry name" value="TolB, C-terminal domain"/>
    <property type="match status" value="1"/>
</dbReference>
<organism evidence="5 6">
    <name type="scientific">Saccharomonospora viridis</name>
    <dbReference type="NCBI Taxonomy" id="1852"/>
    <lineage>
        <taxon>Bacteria</taxon>
        <taxon>Bacillati</taxon>
        <taxon>Actinomycetota</taxon>
        <taxon>Actinomycetes</taxon>
        <taxon>Pseudonocardiales</taxon>
        <taxon>Pseudonocardiaceae</taxon>
        <taxon>Saccharomonospora</taxon>
    </lineage>
</organism>
<comment type="caution">
    <text evidence="5">The sequence shown here is derived from an EMBL/GenBank/DDBJ whole genome shotgun (WGS) entry which is preliminary data.</text>
</comment>
<dbReference type="InterPro" id="IPR013783">
    <property type="entry name" value="Ig-like_fold"/>
</dbReference>
<reference evidence="5 6" key="1">
    <citation type="submission" date="2014-10" db="EMBL/GenBank/DDBJ databases">
        <title>Genome sequence of Micropolyspora internatus JCM3315.</title>
        <authorList>
            <person name="Shin S.-K."/>
            <person name="Yi H."/>
        </authorList>
    </citation>
    <scope>NUCLEOTIDE SEQUENCE [LARGE SCALE GENOMIC DNA]</scope>
    <source>
        <strain evidence="5 6">JCM 3315</strain>
    </source>
</reference>
<dbReference type="GO" id="GO:0005975">
    <property type="term" value="P:carbohydrate metabolic process"/>
    <property type="evidence" value="ECO:0007669"/>
    <property type="project" value="UniProtKB-ARBA"/>
</dbReference>
<dbReference type="InterPro" id="IPR006584">
    <property type="entry name" value="Cellulose-bd_IV"/>
</dbReference>
<dbReference type="InterPro" id="IPR054470">
    <property type="entry name" value="FIMAH_dom"/>
</dbReference>
<feature type="region of interest" description="Disordered" evidence="2">
    <location>
        <begin position="430"/>
        <end position="451"/>
    </location>
</feature>
<gene>
    <name evidence="5" type="ORF">MINT15_05480</name>
</gene>
<accession>A0A837DFN1</accession>
<sequence length="1505" mass="161123">MALCTGLGSGGFTLTAAAEEAQPEASVLVFSKTAGFRHDSIPAGIEAIEQLGAEHNFAVDATEDAEAFTDDNLANYDAVVWLSTTGDVLNDEQQAAFERYISEGGGYVGVHAASDTEYDWPWYGDLVGAYFDSHPHIQEATVNVEDRGHPSTADLPEQWVRTDEWYNYRENPRQNVRVLATLDEGSYDPGSGAMGDDHPIAWCHENSGGRAWYTGGGHTVESFSEPEFLAHLAGGIQYAAGLTDADCSTTDEPEPEAPVDSDFDQITLARGADVTGEPMALSVLPDGRVLHTSRDGRVFLTTPEGNTSVAATLDVYNHDEDGLQGIAVDPNFEENHWVYLYYAPPLDTPPGDAPENGSPEDFEPFKGYNQLSRFKLTDEGTLDLSSEQQILQVPADRGICCHAGGEIDFDADGNLLLSTGDDTNPFASDGYTPIDERSNRNPAFDAQRSSGNTNDLRGKILRITVQEDGSYTIPEGNLFEPGTEKTRPEIYAMGFRNPFRFAVDKETGWIYVGDYGPDAGSANPDRGPAGTVEFNLVTGPGNYGWPYCVGDNEPFIDYDFESGTPGEAFDCSAPVNDSPNNTGLTELPPAQPAWIPYDGGSVPEFGTGGESPMGGPVYRFDPELESNTKFPEYYDGKNFAYEWDRGWIKTIEVGENGERGAIEPFFESMELTRPMNIEFGPEGSLYVLDYGSGYFGGAEDSALYRIDYTKGNRTPQVSLSADVTSGQAPLEVTFEPSAEDADGDELTFAWDFDGDGETDSTEAGPVTHTYTENGQYHAKLSVTDPGGLSGSASVVITVGNTEPTVKLETPVNGGFFGFGDLVPFTVTVTDPEDGEIDCSKVTVEYILGHDNHGHPLSRASGCEGVIETPADEGHGLDAHIFGVIDARYTDNGGAEGVPALTGSDQNILQPKIKQAEFFTELEGVEVVTASGASGGKRVGYIDDGDWIKLDPVNLVGVDSITYRVSSGGPGGTIEARAGALDGPVVHTVEVPNTGGWDSYTEVGPVEVTDPGGTQPLYLVFHGEGDGGLFDVDVLHVNGAGVAQPGTSPAECEPVEPEEGYRMLFDGTAASLENWNQAGPGSFELGDDCTIKSVGGMGLLWYDEQFGAYSLKLDWKMAGDDNSGVFVGFPDPGDDPWVAVNEGYEIQIDPTDDPDKTTGAIYGFQSADLEARDAALNPPGEWNSYEIVVRDQTIQVYLNDTLINDFVSTDPNRDLTQGFVGLQNHGDEDEVWFRNVQIRDLDTTAPVTEASFAEPGANGWHNGEVGVTLTATDEGSGVERIEYSLDGGDWTTYTEPVVISGDGEHTMLYRAVDKAGNVENDKAVTIRIDGTAPTVMIAGVADGFVYGDAEELTISWEARDGTSGVESAAAELDGEALESGTTVPLYPLDLGEHSLTVSATDKAGNTAEHTLTFTSTTSFDDVASLIRRFAAEDKLTTAEKVVLSAELALAKRASEGGRTTPAVVLMRLFIGMAQHVSDDDARDTLVRDGRALLGHIDGSAPIPVVS</sequence>
<dbReference type="PANTHER" id="PTHR40469">
    <property type="entry name" value="SECRETED GLYCOSYL HYDROLASE"/>
    <property type="match status" value="1"/>
</dbReference>
<dbReference type="InterPro" id="IPR022409">
    <property type="entry name" value="PKD/Chitinase_dom"/>
</dbReference>
<evidence type="ECO:0000313" key="6">
    <source>
        <dbReference type="Proteomes" id="UP000030848"/>
    </source>
</evidence>
<dbReference type="InterPro" id="IPR029010">
    <property type="entry name" value="ThuA-like"/>
</dbReference>
<dbReference type="Pfam" id="PF22888">
    <property type="entry name" value="FIMAH"/>
    <property type="match status" value="1"/>
</dbReference>
<evidence type="ECO:0000256" key="2">
    <source>
        <dbReference type="SAM" id="MobiDB-lite"/>
    </source>
</evidence>
<dbReference type="SUPFAM" id="SSF49785">
    <property type="entry name" value="Galactose-binding domain-like"/>
    <property type="match status" value="1"/>
</dbReference>
<dbReference type="Gene3D" id="2.60.120.560">
    <property type="entry name" value="Exo-inulinase, domain 1"/>
    <property type="match status" value="1"/>
</dbReference>
<dbReference type="InterPro" id="IPR012938">
    <property type="entry name" value="Glc/Sorbosone_DH"/>
</dbReference>
<dbReference type="InterPro" id="IPR008979">
    <property type="entry name" value="Galactose-bd-like_sf"/>
</dbReference>
<evidence type="ECO:0000259" key="4">
    <source>
        <dbReference type="PROSITE" id="PS51175"/>
    </source>
</evidence>
<keyword evidence="1" id="KW-0732">Signal</keyword>
<dbReference type="NCBIfam" id="NF047446">
    <property type="entry name" value="barrel_OmpL47"/>
    <property type="match status" value="1"/>
</dbReference>
<dbReference type="CDD" id="cd04084">
    <property type="entry name" value="CBM6_xylanase-like"/>
    <property type="match status" value="1"/>
</dbReference>
<dbReference type="InterPro" id="IPR058094">
    <property type="entry name" value="Ig-like_OmpL47-like"/>
</dbReference>
<dbReference type="GO" id="GO:0030246">
    <property type="term" value="F:carbohydrate binding"/>
    <property type="evidence" value="ECO:0007669"/>
    <property type="project" value="InterPro"/>
</dbReference>